<name>A0A5J4W2S8_9EUKA</name>
<dbReference type="Proteomes" id="UP000324800">
    <property type="component" value="Unassembled WGS sequence"/>
</dbReference>
<feature type="region of interest" description="Disordered" evidence="1">
    <location>
        <begin position="135"/>
        <end position="162"/>
    </location>
</feature>
<feature type="compositionally biased region" description="Basic and acidic residues" evidence="1">
    <location>
        <begin position="224"/>
        <end position="234"/>
    </location>
</feature>
<evidence type="ECO:0008006" key="4">
    <source>
        <dbReference type="Google" id="ProtNLM"/>
    </source>
</evidence>
<dbReference type="InterPro" id="IPR043136">
    <property type="entry name" value="B30.2/SPRY_sf"/>
</dbReference>
<feature type="region of interest" description="Disordered" evidence="1">
    <location>
        <begin position="224"/>
        <end position="260"/>
    </location>
</feature>
<dbReference type="AlphaFoldDB" id="A0A5J4W2S8"/>
<reference evidence="2 3" key="1">
    <citation type="submission" date="2019-03" db="EMBL/GenBank/DDBJ databases">
        <title>Single cell metagenomics reveals metabolic interactions within the superorganism composed of flagellate Streblomastix strix and complex community of Bacteroidetes bacteria on its surface.</title>
        <authorList>
            <person name="Treitli S.C."/>
            <person name="Kolisko M."/>
            <person name="Husnik F."/>
            <person name="Keeling P."/>
            <person name="Hampl V."/>
        </authorList>
    </citation>
    <scope>NUCLEOTIDE SEQUENCE [LARGE SCALE GENOMIC DNA]</scope>
    <source>
        <strain evidence="2">ST1C</strain>
    </source>
</reference>
<accession>A0A5J4W2S8</accession>
<protein>
    <recommendedName>
        <fullName evidence="4">B30.2/SPRY domain-containing protein</fullName>
    </recommendedName>
</protein>
<feature type="compositionally biased region" description="Polar residues" evidence="1">
    <location>
        <begin position="240"/>
        <end position="260"/>
    </location>
</feature>
<sequence length="449" mass="51171">MVVELVMSSNEKQSKAGSKALCDLIEENETIRNSLLTTRFIQVVIHTLTSGSQVPSQSSSSSSSQIISDSPTFVKVGLLDVILRLVTVAEGLQPLSILIPLLEELKKNGETEMKNKSRKLLGLLISEGINYSSRNEMEKENDQKIKELENSNSQKDEELKRKDEELKQKDKIIEKEKLEKEELKQKDKIIEKEKLEKEELKQKDKIIEKEKLEKEKLSVQIQKEREEKENEKQKAKAKQLVSTVPQEQTTSQPKPQLTLQPSQSDFPIAIINKDPDCVEFIDIDGVQKKINKTKTGDNTISLVQVLENGIWTIETMFQNTCKTAAIGIVRDSYDIPTCTHPGNKPHCNHIAVQWNDNHNGNIYYNLNITIGNKGFKDNQIVKLEFDSEKGTLFFFIDNVQQPVYFSGIKEKVRFIIFIQSTGSSCTIKSLKKLREPTSVHLENEKAVKW</sequence>
<proteinExistence type="predicted"/>
<gene>
    <name evidence="2" type="ORF">EZS28_015346</name>
</gene>
<evidence type="ECO:0000256" key="1">
    <source>
        <dbReference type="SAM" id="MobiDB-lite"/>
    </source>
</evidence>
<dbReference type="EMBL" id="SNRW01003707">
    <property type="protein sequence ID" value="KAA6389128.1"/>
    <property type="molecule type" value="Genomic_DNA"/>
</dbReference>
<dbReference type="Gene3D" id="2.60.120.920">
    <property type="match status" value="1"/>
</dbReference>
<evidence type="ECO:0000313" key="2">
    <source>
        <dbReference type="EMBL" id="KAA6389128.1"/>
    </source>
</evidence>
<evidence type="ECO:0000313" key="3">
    <source>
        <dbReference type="Proteomes" id="UP000324800"/>
    </source>
</evidence>
<organism evidence="2 3">
    <name type="scientific">Streblomastix strix</name>
    <dbReference type="NCBI Taxonomy" id="222440"/>
    <lineage>
        <taxon>Eukaryota</taxon>
        <taxon>Metamonada</taxon>
        <taxon>Preaxostyla</taxon>
        <taxon>Oxymonadida</taxon>
        <taxon>Streblomastigidae</taxon>
        <taxon>Streblomastix</taxon>
    </lineage>
</organism>
<comment type="caution">
    <text evidence="2">The sequence shown here is derived from an EMBL/GenBank/DDBJ whole genome shotgun (WGS) entry which is preliminary data.</text>
</comment>